<reference evidence="1 2" key="1">
    <citation type="submission" date="2020-07" db="EMBL/GenBank/DDBJ databases">
        <title>Sequencing the genomes of 1000 actinobacteria strains.</title>
        <authorList>
            <person name="Klenk H.-P."/>
        </authorList>
    </citation>
    <scope>NUCLEOTIDE SEQUENCE [LARGE SCALE GENOMIC DNA]</scope>
    <source>
        <strain evidence="1 2">DSM 24552</strain>
    </source>
</reference>
<name>A0A7Y9UMI1_9ACTN</name>
<sequence length="118" mass="11973">MATTSLPTPVLVAGAAMCLLGGYVLGVVAGPDGPDRATATVTSYDPGTRALCLSGDAAAQAEGADDEGVLCGTWRRTPGQDAPREGDTFRFVSVSTADDPGVADDRARVLIYGDVEQG</sequence>
<keyword evidence="2" id="KW-1185">Reference proteome</keyword>
<dbReference type="EMBL" id="JACCAC010000001">
    <property type="protein sequence ID" value="NYG56127.1"/>
    <property type="molecule type" value="Genomic_DNA"/>
</dbReference>
<protein>
    <submittedName>
        <fullName evidence="1">Uncharacterized protein</fullName>
    </submittedName>
</protein>
<dbReference type="AlphaFoldDB" id="A0A7Y9UMI1"/>
<proteinExistence type="predicted"/>
<dbReference type="RefSeq" id="WP_179518448.1">
    <property type="nucleotide sequence ID" value="NZ_JACCAC010000001.1"/>
</dbReference>
<comment type="caution">
    <text evidence="1">The sequence shown here is derived from an EMBL/GenBank/DDBJ whole genome shotgun (WGS) entry which is preliminary data.</text>
</comment>
<accession>A0A7Y9UMI1</accession>
<dbReference type="Proteomes" id="UP000544110">
    <property type="component" value="Unassembled WGS sequence"/>
</dbReference>
<evidence type="ECO:0000313" key="1">
    <source>
        <dbReference type="EMBL" id="NYG56127.1"/>
    </source>
</evidence>
<evidence type="ECO:0000313" key="2">
    <source>
        <dbReference type="Proteomes" id="UP000544110"/>
    </source>
</evidence>
<organism evidence="1 2">
    <name type="scientific">Nocardioides perillae</name>
    <dbReference type="NCBI Taxonomy" id="1119534"/>
    <lineage>
        <taxon>Bacteria</taxon>
        <taxon>Bacillati</taxon>
        <taxon>Actinomycetota</taxon>
        <taxon>Actinomycetes</taxon>
        <taxon>Propionibacteriales</taxon>
        <taxon>Nocardioidaceae</taxon>
        <taxon>Nocardioides</taxon>
    </lineage>
</organism>
<gene>
    <name evidence="1" type="ORF">BJ989_002431</name>
</gene>